<dbReference type="Gene3D" id="3.40.50.1110">
    <property type="entry name" value="SGNH hydrolase"/>
    <property type="match status" value="1"/>
</dbReference>
<dbReference type="SUPFAM" id="SSF49899">
    <property type="entry name" value="Concanavalin A-like lectins/glucanases"/>
    <property type="match status" value="1"/>
</dbReference>
<reference evidence="3 4" key="1">
    <citation type="submission" date="2015-08" db="EMBL/GenBank/DDBJ databases">
        <title>Genome sequence of the pristinamycin over-producing bacterium Streptomyces pristinaespiralis HCCB10218.</title>
        <authorList>
            <person name="Tian J."/>
            <person name="Yang J."/>
            <person name="Li L."/>
            <person name="Ruan L."/>
            <person name="Wei W."/>
            <person name="Zheng G."/>
            <person name="Wei Z."/>
            <person name="Yang S."/>
            <person name="Ge M."/>
            <person name="Jiang W."/>
            <person name="Lu Y."/>
        </authorList>
    </citation>
    <scope>NUCLEOTIDE SEQUENCE [LARGE SCALE GENOMIC DNA]</scope>
    <source>
        <strain evidence="3 4">HCCB 10218</strain>
    </source>
</reference>
<dbReference type="RefSeq" id="WP_005320378.1">
    <property type="nucleotide sequence ID" value="NZ_CP011340.1"/>
</dbReference>
<feature type="domain" description="SGNH hydrolase-type esterase" evidence="2">
    <location>
        <begin position="230"/>
        <end position="402"/>
    </location>
</feature>
<evidence type="ECO:0000313" key="4">
    <source>
        <dbReference type="Proteomes" id="UP000060513"/>
    </source>
</evidence>
<dbReference type="KEGG" id="spri:SPRI_6323"/>
<evidence type="ECO:0000259" key="2">
    <source>
        <dbReference type="Pfam" id="PF13472"/>
    </source>
</evidence>
<evidence type="ECO:0000313" key="3">
    <source>
        <dbReference type="EMBL" id="ALC24629.1"/>
    </source>
</evidence>
<dbReference type="EMBL" id="CP011340">
    <property type="protein sequence ID" value="ALC24629.1"/>
    <property type="molecule type" value="Genomic_DNA"/>
</dbReference>
<dbReference type="GeneID" id="97232626"/>
<dbReference type="Pfam" id="PF13385">
    <property type="entry name" value="Laminin_G_3"/>
    <property type="match status" value="1"/>
</dbReference>
<proteinExistence type="predicted"/>
<feature type="chain" id="PRO_5005787930" evidence="1">
    <location>
        <begin position="26"/>
        <end position="428"/>
    </location>
</feature>
<feature type="signal peptide" evidence="1">
    <location>
        <begin position="1"/>
        <end position="25"/>
    </location>
</feature>
<dbReference type="AlphaFoldDB" id="A0A0M3QK93"/>
<dbReference type="CDD" id="cd00229">
    <property type="entry name" value="SGNH_hydrolase"/>
    <property type="match status" value="1"/>
</dbReference>
<name>A0A0M3QK93_STRPR</name>
<dbReference type="PANTHER" id="PTHR30383">
    <property type="entry name" value="THIOESTERASE 1/PROTEASE 1/LYSOPHOSPHOLIPASE L1"/>
    <property type="match status" value="1"/>
</dbReference>
<dbReference type="PANTHER" id="PTHR30383:SF29">
    <property type="entry name" value="SGNH HYDROLASE-TYPE ESTERASE DOMAIN-CONTAINING PROTEIN"/>
    <property type="match status" value="1"/>
</dbReference>
<keyword evidence="1" id="KW-0732">Signal</keyword>
<evidence type="ECO:0000256" key="1">
    <source>
        <dbReference type="SAM" id="SignalP"/>
    </source>
</evidence>
<dbReference type="Gene3D" id="2.60.120.200">
    <property type="match status" value="1"/>
</dbReference>
<dbReference type="InterPro" id="IPR051532">
    <property type="entry name" value="Ester_Hydrolysis_Enzymes"/>
</dbReference>
<dbReference type="SUPFAM" id="SSF52266">
    <property type="entry name" value="SGNH hydrolase"/>
    <property type="match status" value="1"/>
</dbReference>
<dbReference type="Proteomes" id="UP000060513">
    <property type="component" value="Chromosome"/>
</dbReference>
<dbReference type="InterPro" id="IPR013320">
    <property type="entry name" value="ConA-like_dom_sf"/>
</dbReference>
<dbReference type="InterPro" id="IPR036514">
    <property type="entry name" value="SGNH_hydro_sf"/>
</dbReference>
<accession>A0A0M3QK93</accession>
<dbReference type="InterPro" id="IPR013830">
    <property type="entry name" value="SGNH_hydro"/>
</dbReference>
<gene>
    <name evidence="3" type="ORF">SPRI_6323</name>
</gene>
<organism evidence="3">
    <name type="scientific">Streptomyces pristinaespiralis</name>
    <dbReference type="NCBI Taxonomy" id="38300"/>
    <lineage>
        <taxon>Bacteria</taxon>
        <taxon>Bacillati</taxon>
        <taxon>Actinomycetota</taxon>
        <taxon>Actinomycetes</taxon>
        <taxon>Kitasatosporales</taxon>
        <taxon>Streptomycetaceae</taxon>
        <taxon>Streptomyces</taxon>
    </lineage>
</organism>
<dbReference type="PATRIC" id="fig|38300.4.peg.6612"/>
<dbReference type="STRING" id="38300.SPRI_6323"/>
<dbReference type="Pfam" id="PF13472">
    <property type="entry name" value="Lipase_GDSL_2"/>
    <property type="match status" value="1"/>
</dbReference>
<protein>
    <submittedName>
        <fullName evidence="3">Lipase</fullName>
    </submittedName>
</protein>
<dbReference type="OMA" id="WRSYPEH"/>
<sequence length="428" mass="46698">MRRRSLLLATGTTALVAALGGRAAAATSAPVVDHTAPVDLDGTEYVDLSADVGRVAPLGTGTVLVTFRTTGHRQAMTLLSASDPAEPSSNITLNLSAGCLQWSARENGAVLVDVRTRTRYDDGVTHTAAITVDGTWTRLWINGRAVFDTRQPHFFRSIGGLSTLGIGRNVDSDHPGGEWFWTGRIERAAVWDRVLTEAELGAQSVRTDVPDMGRIATILNSNTPATWLFTGDSLTHGALHTHGWRSYPEHWTERVRWELGKPKNRDFVIDTGVSGATSADLVNEFDRRIRAFSPQVVSVMIGTNDIATAGLGPETYRQNLLSLIRSVRALPGPPAVVLQSPNPVDPARWPGRVGLDRYAQVMAEVADQERTVFVDHYRHWTAGGRVPLELLADGLHPDEQGHLHLVHKMIRDLRVFDADSKVCSLVIP</sequence>